<dbReference type="Pfam" id="PF00135">
    <property type="entry name" value="COesterase"/>
    <property type="match status" value="1"/>
</dbReference>
<keyword evidence="2" id="KW-0719">Serine esterase</keyword>
<dbReference type="InterPro" id="IPR002018">
    <property type="entry name" value="CarbesteraseB"/>
</dbReference>
<reference evidence="6 7" key="1">
    <citation type="journal article" date="2018" name="Elife">
        <title>Firefly genomes illuminate parallel origins of bioluminescence in beetles.</title>
        <authorList>
            <person name="Fallon T.R."/>
            <person name="Lower S.E."/>
            <person name="Chang C.H."/>
            <person name="Bessho-Uehara M."/>
            <person name="Martin G.J."/>
            <person name="Bewick A.J."/>
            <person name="Behringer M."/>
            <person name="Debat H.J."/>
            <person name="Wong I."/>
            <person name="Day J.C."/>
            <person name="Suvorov A."/>
            <person name="Silva C.J."/>
            <person name="Stanger-Hall K.F."/>
            <person name="Hall D.W."/>
            <person name="Schmitz R.J."/>
            <person name="Nelson D.R."/>
            <person name="Lewis S.M."/>
            <person name="Shigenobu S."/>
            <person name="Bybee S.M."/>
            <person name="Larracuente A.M."/>
            <person name="Oba Y."/>
            <person name="Weng J.K."/>
        </authorList>
    </citation>
    <scope>NUCLEOTIDE SEQUENCE [LARGE SCALE GENOMIC DNA]</scope>
    <source>
        <strain evidence="6">1611_PpyrPB1</strain>
        <tissue evidence="6">Whole body</tissue>
    </source>
</reference>
<keyword evidence="4" id="KW-0325">Glycoprotein</keyword>
<evidence type="ECO:0000256" key="2">
    <source>
        <dbReference type="ARBA" id="ARBA00022487"/>
    </source>
</evidence>
<dbReference type="GO" id="GO:0052689">
    <property type="term" value="F:carboxylic ester hydrolase activity"/>
    <property type="evidence" value="ECO:0007669"/>
    <property type="project" value="UniProtKB-KW"/>
</dbReference>
<gene>
    <name evidence="6" type="ORF">PPYR_08794</name>
</gene>
<evidence type="ECO:0000313" key="6">
    <source>
        <dbReference type="EMBL" id="KAB0797801.1"/>
    </source>
</evidence>
<organism evidence="6 7">
    <name type="scientific">Photinus pyralis</name>
    <name type="common">Common eastern firefly</name>
    <name type="synonym">Lampyris pyralis</name>
    <dbReference type="NCBI Taxonomy" id="7054"/>
    <lineage>
        <taxon>Eukaryota</taxon>
        <taxon>Metazoa</taxon>
        <taxon>Ecdysozoa</taxon>
        <taxon>Arthropoda</taxon>
        <taxon>Hexapoda</taxon>
        <taxon>Insecta</taxon>
        <taxon>Pterygota</taxon>
        <taxon>Neoptera</taxon>
        <taxon>Endopterygota</taxon>
        <taxon>Coleoptera</taxon>
        <taxon>Polyphaga</taxon>
        <taxon>Elateriformia</taxon>
        <taxon>Elateroidea</taxon>
        <taxon>Lampyridae</taxon>
        <taxon>Lampyrinae</taxon>
        <taxon>Photinus</taxon>
    </lineage>
</organism>
<comment type="similarity">
    <text evidence="1">Belongs to the type-B carboxylesterase/lipase family.</text>
</comment>
<feature type="domain" description="Carboxylesterase type B" evidence="5">
    <location>
        <begin position="1"/>
        <end position="324"/>
    </location>
</feature>
<dbReference type="AlphaFoldDB" id="A0A5N4AKG4"/>
<evidence type="ECO:0000256" key="4">
    <source>
        <dbReference type="ARBA" id="ARBA00023180"/>
    </source>
</evidence>
<dbReference type="InParanoid" id="A0A5N4AKG4"/>
<dbReference type="Proteomes" id="UP000327044">
    <property type="component" value="Unassembled WGS sequence"/>
</dbReference>
<comment type="caution">
    <text evidence="6">The sequence shown here is derived from an EMBL/GenBank/DDBJ whole genome shotgun (WGS) entry which is preliminary data.</text>
</comment>
<evidence type="ECO:0000313" key="7">
    <source>
        <dbReference type="Proteomes" id="UP000327044"/>
    </source>
</evidence>
<dbReference type="EMBL" id="VVIM01000006">
    <property type="protein sequence ID" value="KAB0797801.1"/>
    <property type="molecule type" value="Genomic_DNA"/>
</dbReference>
<keyword evidence="3" id="KW-0378">Hydrolase</keyword>
<sequence>MMSPLTRDFVSGAIIQSGSAFAPWALTPKEEARNKTLALANNLGCASTESKHVVECLRKISAVDIVQASSRLYEWATAPVIAFKPVVEGESANAFLPDTPENLMRSGKSAKVPVLFSFTSGEGILFTGYIFNNSKLTREFTEGFEELGPTTFLYRDYKKYSDITKKIRSFYLGNENVSLKKALQIINIGTDILVVYPIHILTDMHLKYAKTPVYQLMFDYRGARSYGDLYGDPLHNYGVCHCDELLYLFKTNLYGVYHESELEMKAVKGITKLWANFAKTGNPTPNYEFSPWDPIDMNNLTYYHIDNNFDGRTVKNALSDRISFWEDIASNYDKRPLV</sequence>
<keyword evidence="7" id="KW-1185">Reference proteome</keyword>
<dbReference type="Gene3D" id="3.40.50.1820">
    <property type="entry name" value="alpha/beta hydrolase"/>
    <property type="match status" value="1"/>
</dbReference>
<dbReference type="PANTHER" id="PTHR43142:SF1">
    <property type="entry name" value="CARBOXYLIC ESTER HYDROLASE"/>
    <property type="match status" value="1"/>
</dbReference>
<dbReference type="InterPro" id="IPR029058">
    <property type="entry name" value="AB_hydrolase_fold"/>
</dbReference>
<evidence type="ECO:0000256" key="1">
    <source>
        <dbReference type="ARBA" id="ARBA00005964"/>
    </source>
</evidence>
<protein>
    <recommendedName>
        <fullName evidence="5">Carboxylesterase type B domain-containing protein</fullName>
    </recommendedName>
</protein>
<dbReference type="SUPFAM" id="SSF53474">
    <property type="entry name" value="alpha/beta-Hydrolases"/>
    <property type="match status" value="1"/>
</dbReference>
<name>A0A5N4AKG4_PHOPY</name>
<dbReference type="PANTHER" id="PTHR43142">
    <property type="entry name" value="CARBOXYLIC ESTER HYDROLASE"/>
    <property type="match status" value="1"/>
</dbReference>
<accession>A0A5N4AKG4</accession>
<evidence type="ECO:0000256" key="3">
    <source>
        <dbReference type="ARBA" id="ARBA00022801"/>
    </source>
</evidence>
<evidence type="ECO:0000259" key="5">
    <source>
        <dbReference type="Pfam" id="PF00135"/>
    </source>
</evidence>
<dbReference type="OrthoDB" id="6767738at2759"/>
<proteinExistence type="inferred from homology"/>